<dbReference type="STRING" id="694429.Pyrfu_1316"/>
<keyword evidence="3" id="KW-0067">ATP-binding</keyword>
<dbReference type="Proteomes" id="UP000001037">
    <property type="component" value="Chromosome"/>
</dbReference>
<dbReference type="GO" id="GO:0005315">
    <property type="term" value="F:phosphate transmembrane transporter activity"/>
    <property type="evidence" value="ECO:0007669"/>
    <property type="project" value="InterPro"/>
</dbReference>
<dbReference type="InterPro" id="IPR003439">
    <property type="entry name" value="ABC_transporter-like_ATP-bd"/>
</dbReference>
<dbReference type="SUPFAM" id="SSF52540">
    <property type="entry name" value="P-loop containing nucleoside triphosphate hydrolases"/>
    <property type="match status" value="1"/>
</dbReference>
<evidence type="ECO:0000313" key="6">
    <source>
        <dbReference type="Proteomes" id="UP000001037"/>
    </source>
</evidence>
<dbReference type="GO" id="GO:0016020">
    <property type="term" value="C:membrane"/>
    <property type="evidence" value="ECO:0007669"/>
    <property type="project" value="InterPro"/>
</dbReference>
<protein>
    <submittedName>
        <fullName evidence="5">Phosphate ABC transporter, ATPase subunit</fullName>
    </submittedName>
</protein>
<dbReference type="PROSITE" id="PS00211">
    <property type="entry name" value="ABC_TRANSPORTER_1"/>
    <property type="match status" value="1"/>
</dbReference>
<dbReference type="FunCoup" id="G0EGF0">
    <property type="interactions" value="28"/>
</dbReference>
<keyword evidence="6" id="KW-1185">Reference proteome</keyword>
<dbReference type="SMART" id="SM00382">
    <property type="entry name" value="AAA"/>
    <property type="match status" value="1"/>
</dbReference>
<proteinExistence type="predicted"/>
<dbReference type="InParanoid" id="G0EGF0"/>
<feature type="domain" description="ABC transporter" evidence="4">
    <location>
        <begin position="24"/>
        <end position="267"/>
    </location>
</feature>
<dbReference type="PANTHER" id="PTHR43423">
    <property type="entry name" value="ABC TRANSPORTER I FAMILY MEMBER 17"/>
    <property type="match status" value="1"/>
</dbReference>
<dbReference type="GO" id="GO:0005524">
    <property type="term" value="F:ATP binding"/>
    <property type="evidence" value="ECO:0007669"/>
    <property type="project" value="UniProtKB-KW"/>
</dbReference>
<evidence type="ECO:0000256" key="1">
    <source>
        <dbReference type="ARBA" id="ARBA00022448"/>
    </source>
</evidence>
<evidence type="ECO:0000259" key="4">
    <source>
        <dbReference type="PROSITE" id="PS50893"/>
    </source>
</evidence>
<dbReference type="HOGENOM" id="CLU_000604_1_22_2"/>
<evidence type="ECO:0000256" key="2">
    <source>
        <dbReference type="ARBA" id="ARBA00022741"/>
    </source>
</evidence>
<evidence type="ECO:0000256" key="3">
    <source>
        <dbReference type="ARBA" id="ARBA00022840"/>
    </source>
</evidence>
<dbReference type="InterPro" id="IPR005670">
    <property type="entry name" value="PstB-like"/>
</dbReference>
<dbReference type="PROSITE" id="PS50893">
    <property type="entry name" value="ABC_TRANSPORTER_2"/>
    <property type="match status" value="1"/>
</dbReference>
<dbReference type="InterPro" id="IPR017871">
    <property type="entry name" value="ABC_transporter-like_CS"/>
</dbReference>
<dbReference type="CDD" id="cd03260">
    <property type="entry name" value="ABC_PstB_phosphate_transporter"/>
    <property type="match status" value="1"/>
</dbReference>
<dbReference type="AlphaFoldDB" id="G0EGF0"/>
<dbReference type="NCBIfam" id="NF010860">
    <property type="entry name" value="PRK14267.1"/>
    <property type="match status" value="1"/>
</dbReference>
<dbReference type="NCBIfam" id="TIGR00972">
    <property type="entry name" value="3a0107s01c2"/>
    <property type="match status" value="1"/>
</dbReference>
<dbReference type="KEGG" id="pfm:Pyrfu_1316"/>
<sequence length="271" mass="30481">MPVSLLVGRSRQKSMWRLDSTYAVELEKVSIYYGGKKVVKNVTLKIPRNTVFAIMGPSGSGKSTLLRSINRMLDFVPGARVEGSIRVLGVDIYAEGIDPIEVRRLVGMVFQMPNPFPHMSIYENVALGPRIHKMYRSKKELDEIVRWALEKAALWDEVKDRLHEPASKLSGGQQQRLCIARALALKPRILLMDEPTANLDPIATSKIEELIAELKKEVTIIIVTHSPRQAARVADYVAFIYKGELVEAGPTKEVFTRPKHELTEKFLTGAF</sequence>
<dbReference type="Pfam" id="PF00005">
    <property type="entry name" value="ABC_tran"/>
    <property type="match status" value="1"/>
</dbReference>
<accession>G0EGF0</accession>
<dbReference type="eggNOG" id="arCOG00231">
    <property type="taxonomic scope" value="Archaea"/>
</dbReference>
<dbReference type="Gene3D" id="3.40.50.300">
    <property type="entry name" value="P-loop containing nucleotide triphosphate hydrolases"/>
    <property type="match status" value="1"/>
</dbReference>
<dbReference type="InterPro" id="IPR027417">
    <property type="entry name" value="P-loop_NTPase"/>
</dbReference>
<dbReference type="GO" id="GO:0016887">
    <property type="term" value="F:ATP hydrolysis activity"/>
    <property type="evidence" value="ECO:0007669"/>
    <property type="project" value="InterPro"/>
</dbReference>
<dbReference type="EMBL" id="CP002838">
    <property type="protein sequence ID" value="AEM39175.1"/>
    <property type="molecule type" value="Genomic_DNA"/>
</dbReference>
<dbReference type="InterPro" id="IPR003593">
    <property type="entry name" value="AAA+_ATPase"/>
</dbReference>
<gene>
    <name evidence="5" type="ordered locus">Pyrfu_1316</name>
</gene>
<name>G0EGF0_PYRF1</name>
<organism evidence="5 6">
    <name type="scientific">Pyrolobus fumarii (strain DSM 11204 / 1A)</name>
    <dbReference type="NCBI Taxonomy" id="694429"/>
    <lineage>
        <taxon>Archaea</taxon>
        <taxon>Thermoproteota</taxon>
        <taxon>Thermoprotei</taxon>
        <taxon>Desulfurococcales</taxon>
        <taxon>Pyrodictiaceae</taxon>
        <taxon>Pyrolobus</taxon>
    </lineage>
</organism>
<dbReference type="PANTHER" id="PTHR43423:SF1">
    <property type="entry name" value="ABC TRANSPORTER I FAMILY MEMBER 17"/>
    <property type="match status" value="1"/>
</dbReference>
<reference evidence="5 6" key="1">
    <citation type="journal article" date="2011" name="Stand. Genomic Sci.">
        <title>Complete genome sequence of the hyperthermophilic chemolithoautotroph Pyrolobus fumarii type strain (1A).</title>
        <authorList>
            <person name="Anderson I."/>
            <person name="Goker M."/>
            <person name="Nolan M."/>
            <person name="Lucas S."/>
            <person name="Hammon N."/>
            <person name="Deshpande S."/>
            <person name="Cheng J.F."/>
            <person name="Tapia R."/>
            <person name="Han C."/>
            <person name="Goodwin L."/>
            <person name="Pitluck S."/>
            <person name="Huntemann M."/>
            <person name="Liolios K."/>
            <person name="Ivanova N."/>
            <person name="Pagani I."/>
            <person name="Mavromatis K."/>
            <person name="Ovchinikova G."/>
            <person name="Pati A."/>
            <person name="Chen A."/>
            <person name="Palaniappan K."/>
            <person name="Land M."/>
            <person name="Hauser L."/>
            <person name="Brambilla E.M."/>
            <person name="Huber H."/>
            <person name="Yasawong M."/>
            <person name="Rohde M."/>
            <person name="Spring S."/>
            <person name="Abt B."/>
            <person name="Sikorski J."/>
            <person name="Wirth R."/>
            <person name="Detter J.C."/>
            <person name="Woyke T."/>
            <person name="Bristow J."/>
            <person name="Eisen J.A."/>
            <person name="Markowitz V."/>
            <person name="Hugenholtz P."/>
            <person name="Kyrpides N.C."/>
            <person name="Klenk H.P."/>
            <person name="Lapidus A."/>
        </authorList>
    </citation>
    <scope>NUCLEOTIDE SEQUENCE [LARGE SCALE GENOMIC DNA]</scope>
    <source>
        <strain evidence="6">DSM 11204 / 1A</strain>
    </source>
</reference>
<keyword evidence="1" id="KW-0813">Transport</keyword>
<keyword evidence="2" id="KW-0547">Nucleotide-binding</keyword>
<evidence type="ECO:0000313" key="5">
    <source>
        <dbReference type="EMBL" id="AEM39175.1"/>
    </source>
</evidence>
<dbReference type="GO" id="GO:0035435">
    <property type="term" value="P:phosphate ion transmembrane transport"/>
    <property type="evidence" value="ECO:0007669"/>
    <property type="project" value="InterPro"/>
</dbReference>